<evidence type="ECO:0000256" key="5">
    <source>
        <dbReference type="ARBA" id="ARBA00022989"/>
    </source>
</evidence>
<keyword evidence="6" id="KW-0297">G-protein coupled receptor</keyword>
<feature type="domain" description="Receptor ligand binding region" evidence="11">
    <location>
        <begin position="566"/>
        <end position="653"/>
    </location>
</feature>
<evidence type="ECO:0000256" key="10">
    <source>
        <dbReference type="ARBA" id="ARBA00023224"/>
    </source>
</evidence>
<dbReference type="FunFam" id="3.40.50.2300:FF:000016">
    <property type="entry name" value="Taste 1 receptor member 2"/>
    <property type="match status" value="1"/>
</dbReference>
<evidence type="ECO:0000256" key="8">
    <source>
        <dbReference type="ARBA" id="ARBA00023170"/>
    </source>
</evidence>
<protein>
    <recommendedName>
        <fullName evidence="11">Receptor ligand binding region domain-containing protein</fullName>
    </recommendedName>
</protein>
<evidence type="ECO:0000256" key="6">
    <source>
        <dbReference type="ARBA" id="ARBA00023040"/>
    </source>
</evidence>
<sequence>MASFQQAMTMVFAIDEINRNPNLLPNITLGYHLYDNCVKLAVAFRAATALISGTDKTASGLNCSSSPPVIGIVGDPGSTHSIAISSVLGLFRVPMVSYFATCSCLTDRHQFPSFFRTIPSDAFQVRAIVQILKRFGWTWVGLVYSNDDYGIHAAHSFHQDVQEHLGGCVAYSEMLPRDNNRRDVERIVRVIKTSTAKVVVVISTEAYLLPLMDEVSLRNVTGKQWIASEAWATSPVFLTSHLLPYLGGTLGIAIRRGEIAGLRDFLLRLRPDMQPANNMVQIFWEEMFGCRANGTACSLQGEPANPQIWKDGDIIVGGTFPFHNSWETTDLSYVVKPPPVKCTRANGTACSLQGEPANPQIWKDGDIIVGGTFPFHNSWETTDLSYVVKPPPVKCTRANGTACSLQGEPANPQIWKDGDIIVGGTFPFHNSWETTDLSYVVKPPPVKCTRANGTACSLQGEPANPQIWKDGDIIVGGTFPFHNSWETTDLSYVVKPPPVKCTRANGTACSLQGEPANPQIWKDGDIIVGGTFPFHNSWETTDLSYVVKPPPVKCTSLDMRTLQFSQSLIFAVEEINNSSSLLPGVSLGYKIYDTCRFPAQGIKMAMALVNGNENSISDEPCTKPAQVQAIIGETYSSVSVPIATSIGPFSVPIKTRPLNSMDPTAADTIHQLVSALQGVLPALQEATASQPAAATVPTASQS</sequence>
<evidence type="ECO:0000256" key="7">
    <source>
        <dbReference type="ARBA" id="ARBA00023136"/>
    </source>
</evidence>
<comment type="subcellular location">
    <subcellularLocation>
        <location evidence="1">Cell membrane</location>
        <topology evidence="1">Multi-pass membrane protein</topology>
    </subcellularLocation>
</comment>
<gene>
    <name evidence="12" type="ORF">KOW79_003636</name>
</gene>
<dbReference type="InterPro" id="IPR001828">
    <property type="entry name" value="ANF_lig-bd_rcpt"/>
</dbReference>
<evidence type="ECO:0000256" key="9">
    <source>
        <dbReference type="ARBA" id="ARBA00023180"/>
    </source>
</evidence>
<keyword evidence="8" id="KW-0675">Receptor</keyword>
<keyword evidence="7" id="KW-0472">Membrane</keyword>
<evidence type="ECO:0000256" key="3">
    <source>
        <dbReference type="ARBA" id="ARBA00022692"/>
    </source>
</evidence>
<dbReference type="PRINTS" id="PR00592">
    <property type="entry name" value="CASENSINGR"/>
</dbReference>
<dbReference type="PRINTS" id="PR00248">
    <property type="entry name" value="GPCRMGR"/>
</dbReference>
<evidence type="ECO:0000256" key="1">
    <source>
        <dbReference type="ARBA" id="ARBA00004651"/>
    </source>
</evidence>
<keyword evidence="2" id="KW-1003">Cell membrane</keyword>
<evidence type="ECO:0000256" key="4">
    <source>
        <dbReference type="ARBA" id="ARBA00022729"/>
    </source>
</evidence>
<comment type="caution">
    <text evidence="12">The sequence shown here is derived from an EMBL/GenBank/DDBJ whole genome shotgun (WGS) entry which is preliminary data.</text>
</comment>
<proteinExistence type="predicted"/>
<feature type="domain" description="Receptor ligand binding region" evidence="11">
    <location>
        <begin position="7"/>
        <end position="273"/>
    </location>
</feature>
<dbReference type="AlphaFoldDB" id="A0A9D3SQH6"/>
<dbReference type="SUPFAM" id="SSF53822">
    <property type="entry name" value="Periplasmic binding protein-like I"/>
    <property type="match status" value="2"/>
</dbReference>
<name>A0A9D3SQH6_9TELE</name>
<evidence type="ECO:0000313" key="12">
    <source>
        <dbReference type="EMBL" id="KAG7333501.1"/>
    </source>
</evidence>
<keyword evidence="5" id="KW-1133">Transmembrane helix</keyword>
<dbReference type="Gene3D" id="3.40.50.2300">
    <property type="match status" value="3"/>
</dbReference>
<organism evidence="12 13">
    <name type="scientific">Hemibagrus wyckioides</name>
    <dbReference type="NCBI Taxonomy" id="337641"/>
    <lineage>
        <taxon>Eukaryota</taxon>
        <taxon>Metazoa</taxon>
        <taxon>Chordata</taxon>
        <taxon>Craniata</taxon>
        <taxon>Vertebrata</taxon>
        <taxon>Euteleostomi</taxon>
        <taxon>Actinopterygii</taxon>
        <taxon>Neopterygii</taxon>
        <taxon>Teleostei</taxon>
        <taxon>Ostariophysi</taxon>
        <taxon>Siluriformes</taxon>
        <taxon>Bagridae</taxon>
        <taxon>Hemibagrus</taxon>
    </lineage>
</organism>
<dbReference type="PANTHER" id="PTHR24061">
    <property type="entry name" value="CALCIUM-SENSING RECEPTOR-RELATED"/>
    <property type="match status" value="1"/>
</dbReference>
<dbReference type="EMBL" id="JAHKSW010000004">
    <property type="protein sequence ID" value="KAG7333501.1"/>
    <property type="molecule type" value="Genomic_DNA"/>
</dbReference>
<evidence type="ECO:0000256" key="2">
    <source>
        <dbReference type="ARBA" id="ARBA00022475"/>
    </source>
</evidence>
<dbReference type="GO" id="GO:0005886">
    <property type="term" value="C:plasma membrane"/>
    <property type="evidence" value="ECO:0007669"/>
    <property type="project" value="UniProtKB-SubCell"/>
</dbReference>
<keyword evidence="10" id="KW-0807">Transducer</keyword>
<keyword evidence="3" id="KW-0812">Transmembrane</keyword>
<evidence type="ECO:0000313" key="13">
    <source>
        <dbReference type="Proteomes" id="UP000824219"/>
    </source>
</evidence>
<dbReference type="OrthoDB" id="5984008at2759"/>
<keyword evidence="13" id="KW-1185">Reference proteome</keyword>
<dbReference type="InterPro" id="IPR000337">
    <property type="entry name" value="GPCR_3"/>
</dbReference>
<dbReference type="Proteomes" id="UP000824219">
    <property type="component" value="Linkage Group LG04"/>
</dbReference>
<accession>A0A9D3SQH6</accession>
<dbReference type="PANTHER" id="PTHR24061:SF418">
    <property type="entry name" value="C-FAMILY ODORANT RECEPTOR OLFCQ19-RELATED"/>
    <property type="match status" value="1"/>
</dbReference>
<dbReference type="InterPro" id="IPR000068">
    <property type="entry name" value="GPCR_3_Ca_sens_rcpt-rel"/>
</dbReference>
<dbReference type="InterPro" id="IPR028082">
    <property type="entry name" value="Peripla_BP_I"/>
</dbReference>
<dbReference type="Pfam" id="PF01094">
    <property type="entry name" value="ANF_receptor"/>
    <property type="match status" value="2"/>
</dbReference>
<reference evidence="12 13" key="1">
    <citation type="submission" date="2021-06" db="EMBL/GenBank/DDBJ databases">
        <title>Chromosome-level genome assembly of the red-tail catfish (Hemibagrus wyckioides).</title>
        <authorList>
            <person name="Shao F."/>
        </authorList>
    </citation>
    <scope>NUCLEOTIDE SEQUENCE [LARGE SCALE GENOMIC DNA]</scope>
    <source>
        <strain evidence="12">EC202008001</strain>
        <tissue evidence="12">Blood</tissue>
    </source>
</reference>
<dbReference type="GO" id="GO:0004930">
    <property type="term" value="F:G protein-coupled receptor activity"/>
    <property type="evidence" value="ECO:0007669"/>
    <property type="project" value="UniProtKB-KW"/>
</dbReference>
<evidence type="ECO:0000259" key="11">
    <source>
        <dbReference type="Pfam" id="PF01094"/>
    </source>
</evidence>
<keyword evidence="4" id="KW-0732">Signal</keyword>
<keyword evidence="9" id="KW-0325">Glycoprotein</keyword>